<keyword evidence="5 9" id="KW-0067">ATP-binding</keyword>
<evidence type="ECO:0000256" key="6">
    <source>
        <dbReference type="ARBA" id="ARBA00023125"/>
    </source>
</evidence>
<reference evidence="11" key="1">
    <citation type="journal article" date="2020" name="J. Eukaryot. Microbiol.">
        <title>De novo Sequencing, Assembly and Annotation of the Transcriptome for the Free-Living Testate Amoeba Arcella intermedia.</title>
        <authorList>
            <person name="Ribeiro G.M."/>
            <person name="Porfirio-Sousa A.L."/>
            <person name="Maurer-Alcala X.X."/>
            <person name="Katz L.A."/>
            <person name="Lahr D.J.G."/>
        </authorList>
    </citation>
    <scope>NUCLEOTIDE SEQUENCE</scope>
</reference>
<dbReference type="Pfam" id="PF17855">
    <property type="entry name" value="MCM_lid"/>
    <property type="match status" value="1"/>
</dbReference>
<keyword evidence="6 9" id="KW-0238">DNA-binding</keyword>
<dbReference type="Gene3D" id="2.40.50.140">
    <property type="entry name" value="Nucleic acid-binding proteins"/>
    <property type="match status" value="1"/>
</dbReference>
<dbReference type="Pfam" id="PF25051">
    <property type="entry name" value="WHD_MCM8"/>
    <property type="match status" value="1"/>
</dbReference>
<dbReference type="SUPFAM" id="SSF52540">
    <property type="entry name" value="P-loop containing nucleoside triphosphate hydrolases"/>
    <property type="match status" value="1"/>
</dbReference>
<protein>
    <recommendedName>
        <fullName evidence="3">DNA helicase</fullName>
        <ecNumber evidence="3">3.6.4.12</ecNumber>
    </recommendedName>
    <alternativeName>
        <fullName evidence="8">Minichromosome maintenance 8</fullName>
    </alternativeName>
</protein>
<dbReference type="SMART" id="SM00350">
    <property type="entry name" value="MCM"/>
    <property type="match status" value="1"/>
</dbReference>
<evidence type="ECO:0000256" key="1">
    <source>
        <dbReference type="ARBA" id="ARBA00004123"/>
    </source>
</evidence>
<comment type="subcellular location">
    <subcellularLocation>
        <location evidence="1">Nucleus</location>
    </subcellularLocation>
</comment>
<dbReference type="AlphaFoldDB" id="A0A6B2L1S0"/>
<proteinExistence type="inferred from homology"/>
<dbReference type="InterPro" id="IPR031327">
    <property type="entry name" value="MCM"/>
</dbReference>
<comment type="similarity">
    <text evidence="2 9">Belongs to the MCM family.</text>
</comment>
<feature type="domain" description="MCM C-terminal AAA(+) ATPase" evidence="10">
    <location>
        <begin position="98"/>
        <end position="305"/>
    </location>
</feature>
<evidence type="ECO:0000256" key="7">
    <source>
        <dbReference type="ARBA" id="ARBA00023242"/>
    </source>
</evidence>
<dbReference type="PROSITE" id="PS50051">
    <property type="entry name" value="MCM_2"/>
    <property type="match status" value="1"/>
</dbReference>
<dbReference type="InterPro" id="IPR012340">
    <property type="entry name" value="NA-bd_OB-fold"/>
</dbReference>
<dbReference type="InterPro" id="IPR001208">
    <property type="entry name" value="MCM_dom"/>
</dbReference>
<dbReference type="EMBL" id="GIBP01001876">
    <property type="protein sequence ID" value="NDV30845.1"/>
    <property type="molecule type" value="Transcribed_RNA"/>
</dbReference>
<evidence type="ECO:0000313" key="11">
    <source>
        <dbReference type="EMBL" id="NDV30845.1"/>
    </source>
</evidence>
<dbReference type="InterPro" id="IPR003593">
    <property type="entry name" value="AAA+_ATPase"/>
</dbReference>
<evidence type="ECO:0000256" key="4">
    <source>
        <dbReference type="ARBA" id="ARBA00022741"/>
    </source>
</evidence>
<dbReference type="GO" id="GO:0006260">
    <property type="term" value="P:DNA replication"/>
    <property type="evidence" value="ECO:0007669"/>
    <property type="project" value="InterPro"/>
</dbReference>
<evidence type="ECO:0000259" key="10">
    <source>
        <dbReference type="PROSITE" id="PS50051"/>
    </source>
</evidence>
<organism evidence="11">
    <name type="scientific">Arcella intermedia</name>
    <dbReference type="NCBI Taxonomy" id="1963864"/>
    <lineage>
        <taxon>Eukaryota</taxon>
        <taxon>Amoebozoa</taxon>
        <taxon>Tubulinea</taxon>
        <taxon>Elardia</taxon>
        <taxon>Arcellinida</taxon>
        <taxon>Sphaerothecina</taxon>
        <taxon>Arcellidae</taxon>
        <taxon>Arcella</taxon>
    </lineage>
</organism>
<dbReference type="GO" id="GO:0005524">
    <property type="term" value="F:ATP binding"/>
    <property type="evidence" value="ECO:0007669"/>
    <property type="project" value="UniProtKB-KW"/>
</dbReference>
<evidence type="ECO:0000256" key="2">
    <source>
        <dbReference type="ARBA" id="ARBA00008010"/>
    </source>
</evidence>
<evidence type="ECO:0000256" key="3">
    <source>
        <dbReference type="ARBA" id="ARBA00012551"/>
    </source>
</evidence>
<evidence type="ECO:0000256" key="9">
    <source>
        <dbReference type="RuleBase" id="RU004070"/>
    </source>
</evidence>
<dbReference type="CDD" id="cd17759">
    <property type="entry name" value="MCM8"/>
    <property type="match status" value="1"/>
</dbReference>
<dbReference type="GO" id="GO:0042555">
    <property type="term" value="C:MCM complex"/>
    <property type="evidence" value="ECO:0007669"/>
    <property type="project" value="TreeGrafter"/>
</dbReference>
<dbReference type="CDD" id="cd22247">
    <property type="entry name" value="MCM8_WHD"/>
    <property type="match status" value="1"/>
</dbReference>
<dbReference type="InterPro" id="IPR056875">
    <property type="entry name" value="MCM8/REC_WHD"/>
</dbReference>
<accession>A0A6B2L1S0</accession>
<dbReference type="Gene3D" id="3.40.50.300">
    <property type="entry name" value="P-loop containing nucleotide triphosphate hydrolases"/>
    <property type="match status" value="1"/>
</dbReference>
<dbReference type="GO" id="GO:0006310">
    <property type="term" value="P:DNA recombination"/>
    <property type="evidence" value="ECO:0007669"/>
    <property type="project" value="UniProtKB-ARBA"/>
</dbReference>
<evidence type="ECO:0000256" key="8">
    <source>
        <dbReference type="ARBA" id="ARBA00042306"/>
    </source>
</evidence>
<name>A0A6B2L1S0_9EUKA</name>
<dbReference type="PROSITE" id="PS00847">
    <property type="entry name" value="MCM_1"/>
    <property type="match status" value="1"/>
</dbReference>
<dbReference type="GO" id="GO:0005634">
    <property type="term" value="C:nucleus"/>
    <property type="evidence" value="ECO:0007669"/>
    <property type="project" value="UniProtKB-SubCell"/>
</dbReference>
<dbReference type="PANTHER" id="PTHR11630">
    <property type="entry name" value="DNA REPLICATION LICENSING FACTOR MCM FAMILY MEMBER"/>
    <property type="match status" value="1"/>
</dbReference>
<dbReference type="InterPro" id="IPR041562">
    <property type="entry name" value="MCM_lid"/>
</dbReference>
<dbReference type="SUPFAM" id="SSF50249">
    <property type="entry name" value="Nucleic acid-binding proteins"/>
    <property type="match status" value="1"/>
</dbReference>
<keyword evidence="7" id="KW-0539">Nucleus</keyword>
<dbReference type="PANTHER" id="PTHR11630:SF47">
    <property type="entry name" value="DNA HELICASE MCM8"/>
    <property type="match status" value="1"/>
</dbReference>
<dbReference type="EC" id="3.6.4.12" evidence="3"/>
<dbReference type="InterPro" id="IPR027417">
    <property type="entry name" value="P-loop_NTPase"/>
</dbReference>
<keyword evidence="4 9" id="KW-0547">Nucleotide-binding</keyword>
<dbReference type="PRINTS" id="PR01657">
    <property type="entry name" value="MCMFAMILY"/>
</dbReference>
<sequence length="526" mass="58163">MMEGNDPARVPRTIEVELTEDQVDCCVPGDVITVCGVVKVAGTQTKTYKKGGQSLYVCYIDSNSLGNSKQGDTGKLELLQFSLKDIKAIQKIIMAPDVFGLIVKSICPSIYGNHLVKAGLALALFGGTQKVTSNNNKLSVRGDIHVLLVGDPGLGKSQLLKALCDIAPRGVYVCGSYSTTTGLTVTLLRDPGTGDFAIEAGALVLGDQGICCIDEFDKMKHEHPALLEAMEQQSVSIAKAGIVCNLPARTCVIAAANPVGGHYDKSRTVSENIKMSTALLSRFDLIFILLDRPDEQRDQLLSSHVISLHSKNINGKIDKGFKDDIMPDTNEDGDLLQRLLRVPEKPSVIPAALLRKYIGYAKKYCPSPTLSEEACHVIQEFYISLREKKSTQDYTPITTRQLESMIRLSESRARLELRDVVTKQDAEDVVQIMRQSLKEAFEDDIQCFDFRKSATMSKKKLQTAFISILTEKSKKSYTRDFSAAELRKIALDAKLNVPNFDEFLELLNFHNFLLKKGPQMYQLQTV</sequence>
<dbReference type="GO" id="GO:0003697">
    <property type="term" value="F:single-stranded DNA binding"/>
    <property type="evidence" value="ECO:0007669"/>
    <property type="project" value="TreeGrafter"/>
</dbReference>
<evidence type="ECO:0000256" key="5">
    <source>
        <dbReference type="ARBA" id="ARBA00022840"/>
    </source>
</evidence>
<dbReference type="SMART" id="SM00382">
    <property type="entry name" value="AAA"/>
    <property type="match status" value="1"/>
</dbReference>
<dbReference type="InterPro" id="IPR018525">
    <property type="entry name" value="MCM_CS"/>
</dbReference>
<dbReference type="GO" id="GO:0017116">
    <property type="term" value="F:single-stranded DNA helicase activity"/>
    <property type="evidence" value="ECO:0007669"/>
    <property type="project" value="TreeGrafter"/>
</dbReference>
<dbReference type="Pfam" id="PF00493">
    <property type="entry name" value="MCM"/>
    <property type="match status" value="1"/>
</dbReference>